<dbReference type="AlphaFoldDB" id="A0A7V4U4K9"/>
<keyword evidence="3" id="KW-0472">Membrane</keyword>
<evidence type="ECO:0000256" key="3">
    <source>
        <dbReference type="SAM" id="Phobius"/>
    </source>
</evidence>
<keyword evidence="3" id="KW-0812">Transmembrane</keyword>
<protein>
    <submittedName>
        <fullName evidence="4">Uncharacterized protein</fullName>
    </submittedName>
</protein>
<proteinExistence type="predicted"/>
<feature type="region of interest" description="Disordered" evidence="2">
    <location>
        <begin position="161"/>
        <end position="188"/>
    </location>
</feature>
<dbReference type="Proteomes" id="UP000885779">
    <property type="component" value="Unassembled WGS sequence"/>
</dbReference>
<comment type="caution">
    <text evidence="4">The sequence shown here is derived from an EMBL/GenBank/DDBJ whole genome shotgun (WGS) entry which is preliminary data.</text>
</comment>
<sequence length="195" mass="22283">MGFIDWTTVRDVAIILIPVLIAIILTWKFVVPKRPVLGIGLALGAGLLGAFFVNRRLKKAFDAEKTIAEHNEMMAKFKEKQKQRFETVMANKKVIEELEKQKKKLEKKGEKYATEVELLNKEIEERTELNKKVLADSDEFLKSIEERRTSIDDLLKRYEADGAVSSTHETEPEIPNRGTPDNPDIEVDGFRLLEG</sequence>
<feature type="transmembrane region" description="Helical" evidence="3">
    <location>
        <begin position="36"/>
        <end position="53"/>
    </location>
</feature>
<gene>
    <name evidence="4" type="ORF">ENK44_13770</name>
</gene>
<organism evidence="4">
    <name type="scientific">Caldithrix abyssi</name>
    <dbReference type="NCBI Taxonomy" id="187145"/>
    <lineage>
        <taxon>Bacteria</taxon>
        <taxon>Pseudomonadati</taxon>
        <taxon>Calditrichota</taxon>
        <taxon>Calditrichia</taxon>
        <taxon>Calditrichales</taxon>
        <taxon>Calditrichaceae</taxon>
        <taxon>Caldithrix</taxon>
    </lineage>
</organism>
<feature type="coiled-coil region" evidence="1">
    <location>
        <begin position="88"/>
        <end position="161"/>
    </location>
</feature>
<keyword evidence="3" id="KW-1133">Transmembrane helix</keyword>
<keyword evidence="1" id="KW-0175">Coiled coil</keyword>
<evidence type="ECO:0000256" key="2">
    <source>
        <dbReference type="SAM" id="MobiDB-lite"/>
    </source>
</evidence>
<feature type="transmembrane region" description="Helical" evidence="3">
    <location>
        <begin position="12"/>
        <end position="30"/>
    </location>
</feature>
<reference evidence="4" key="1">
    <citation type="journal article" date="2020" name="mSystems">
        <title>Genome- and Community-Level Interaction Insights into Carbon Utilization and Element Cycling Functions of Hydrothermarchaeota in Hydrothermal Sediment.</title>
        <authorList>
            <person name="Zhou Z."/>
            <person name="Liu Y."/>
            <person name="Xu W."/>
            <person name="Pan J."/>
            <person name="Luo Z.H."/>
            <person name="Li M."/>
        </authorList>
    </citation>
    <scope>NUCLEOTIDE SEQUENCE [LARGE SCALE GENOMIC DNA]</scope>
    <source>
        <strain evidence="4">HyVt-577</strain>
    </source>
</reference>
<evidence type="ECO:0000313" key="4">
    <source>
        <dbReference type="EMBL" id="HGY56769.1"/>
    </source>
</evidence>
<name>A0A7V4U4K9_CALAY</name>
<evidence type="ECO:0000256" key="1">
    <source>
        <dbReference type="SAM" id="Coils"/>
    </source>
</evidence>
<dbReference type="EMBL" id="DRQG01000130">
    <property type="protein sequence ID" value="HGY56769.1"/>
    <property type="molecule type" value="Genomic_DNA"/>
</dbReference>
<accession>A0A7V4U4K9</accession>